<organism evidence="2 3">
    <name type="scientific">Microbacterium marinum</name>
    <dbReference type="NCBI Taxonomy" id="421115"/>
    <lineage>
        <taxon>Bacteria</taxon>
        <taxon>Bacillati</taxon>
        <taxon>Actinomycetota</taxon>
        <taxon>Actinomycetes</taxon>
        <taxon>Micrococcales</taxon>
        <taxon>Microbacteriaceae</taxon>
        <taxon>Microbacterium</taxon>
    </lineage>
</organism>
<comment type="caution">
    <text evidence="2">The sequence shown here is derived from an EMBL/GenBank/DDBJ whole genome shotgun (WGS) entry which is preliminary data.</text>
</comment>
<dbReference type="AlphaFoldDB" id="A0A7W7BPW8"/>
<keyword evidence="1" id="KW-0732">Signal</keyword>
<dbReference type="EMBL" id="JACHMD010000001">
    <property type="protein sequence ID" value="MBB4666615.1"/>
    <property type="molecule type" value="Genomic_DNA"/>
</dbReference>
<keyword evidence="3" id="KW-1185">Reference proteome</keyword>
<proteinExistence type="predicted"/>
<evidence type="ECO:0000313" key="2">
    <source>
        <dbReference type="EMBL" id="MBB4666615.1"/>
    </source>
</evidence>
<accession>A0A7W7BPW8</accession>
<name>A0A7W7BPW8_9MICO</name>
<reference evidence="2 3" key="1">
    <citation type="submission" date="2020-08" db="EMBL/GenBank/DDBJ databases">
        <title>Sequencing the genomes of 1000 actinobacteria strains.</title>
        <authorList>
            <person name="Klenk H.-P."/>
        </authorList>
    </citation>
    <scope>NUCLEOTIDE SEQUENCE [LARGE SCALE GENOMIC DNA]</scope>
    <source>
        <strain evidence="2 3">DSM 24947</strain>
    </source>
</reference>
<feature type="signal peptide" evidence="1">
    <location>
        <begin position="1"/>
        <end position="22"/>
    </location>
</feature>
<evidence type="ECO:0000256" key="1">
    <source>
        <dbReference type="SAM" id="SignalP"/>
    </source>
</evidence>
<dbReference type="RefSeq" id="WP_184216326.1">
    <property type="nucleotide sequence ID" value="NZ_JACHMD010000001.1"/>
</dbReference>
<sequence length="252" mass="27214">MHRRGVAVTGLVIAAAMLSACAPVTVFSAPDGSTRTLRWADYPGNAGTDADAVRGVSDLGDLESHAVQLSDRIRDIVEEESGIVLRRADLTDPYSETFSNGYGGESEYVTFSLPTLAAEAVAAEYATWVRIHQRVSALAEDAGVGPLVLEQDQPGFRGDPGQQARFAEWWATTVDGEYSMLSAFSMTEAQSLHLVIEDPTRRLDATAEEKAVGPSIRVEYSAVVIPDDRRAHFEEAIAPFEGAPKPDGTEWD</sequence>
<gene>
    <name evidence="2" type="ORF">BKA24_001324</name>
</gene>
<evidence type="ECO:0000313" key="3">
    <source>
        <dbReference type="Proteomes" id="UP000573729"/>
    </source>
</evidence>
<protein>
    <submittedName>
        <fullName evidence="2">Uncharacterized protein</fullName>
    </submittedName>
</protein>
<feature type="chain" id="PRO_5038668920" evidence="1">
    <location>
        <begin position="23"/>
        <end position="252"/>
    </location>
</feature>
<dbReference type="PROSITE" id="PS51257">
    <property type="entry name" value="PROKAR_LIPOPROTEIN"/>
    <property type="match status" value="1"/>
</dbReference>
<dbReference type="Proteomes" id="UP000573729">
    <property type="component" value="Unassembled WGS sequence"/>
</dbReference>